<accession>A0A8D1YXF2</accession>
<evidence type="ECO:0008006" key="3">
    <source>
        <dbReference type="Google" id="ProtNLM"/>
    </source>
</evidence>
<dbReference type="Ensembl" id="ENSSSCT00065062027.1">
    <property type="protein sequence ID" value="ENSSSCP00065026884.1"/>
    <property type="gene ID" value="ENSSSCG00065045332.1"/>
</dbReference>
<protein>
    <recommendedName>
        <fullName evidence="3">DUF1725 domain-containing protein</fullName>
    </recommendedName>
</protein>
<evidence type="ECO:0000313" key="2">
    <source>
        <dbReference type="Proteomes" id="UP000694725"/>
    </source>
</evidence>
<name>A0A8D1YXF2_PIG</name>
<dbReference type="AlphaFoldDB" id="A0A8D1YXF2"/>
<organism evidence="1 2">
    <name type="scientific">Sus scrofa</name>
    <name type="common">Pig</name>
    <dbReference type="NCBI Taxonomy" id="9823"/>
    <lineage>
        <taxon>Eukaryota</taxon>
        <taxon>Metazoa</taxon>
        <taxon>Chordata</taxon>
        <taxon>Craniata</taxon>
        <taxon>Vertebrata</taxon>
        <taxon>Euteleostomi</taxon>
        <taxon>Mammalia</taxon>
        <taxon>Eutheria</taxon>
        <taxon>Laurasiatheria</taxon>
        <taxon>Artiodactyla</taxon>
        <taxon>Suina</taxon>
        <taxon>Suidae</taxon>
        <taxon>Sus</taxon>
    </lineage>
</organism>
<proteinExistence type="predicted"/>
<sequence length="385" mass="44663">MAKPMATYPTWPVPALTSSSFSPTPVDLWGFPSHFGPWTLALGLSRSPGEITLPSSVAVPWPCDKANTQFPSHFVPLHLFFTWEALVFCMIGIIQSSGHINIMNIFSGQSPKAIEIRAKINPWDLIKLKSFCTAKETKKKTKRQLTEWEKIVSNDATDKDLISRIYKQLIQFNSKKANQSMEKWAKDLNRHFSKEDIQMANKHMKKCSTSLIIREMQIKTTMRYHLTSVRMAIINKSTNNKGWRGCGEKGTLLHCWWECKLVQPLWRAVWRYLRNLYIELPYDPAIPLLGISPDKALLKRDTCTHMFIAALFTIARTWKQPKCPSTDDWIRKRWYIYTMEYYSAVKKDDIMPFAATWMELENLILSEMSQKDKDKYHMISLITGI</sequence>
<dbReference type="Proteomes" id="UP000694725">
    <property type="component" value="Unplaced"/>
</dbReference>
<evidence type="ECO:0000313" key="1">
    <source>
        <dbReference type="Ensembl" id="ENSSSCP00065026884.1"/>
    </source>
</evidence>
<reference evidence="1" key="1">
    <citation type="submission" date="2025-08" db="UniProtKB">
        <authorList>
            <consortium name="Ensembl"/>
        </authorList>
    </citation>
    <scope>IDENTIFICATION</scope>
</reference>